<evidence type="ECO:0000256" key="2">
    <source>
        <dbReference type="ARBA" id="ARBA00006756"/>
    </source>
</evidence>
<evidence type="ECO:0000313" key="7">
    <source>
        <dbReference type="EMBL" id="KAK1766974.1"/>
    </source>
</evidence>
<name>A0AAJ0BYT7_9PEZI</name>
<gene>
    <name evidence="7" type="ORF">QBC33DRAFT_578343</name>
</gene>
<dbReference type="InterPro" id="IPR015421">
    <property type="entry name" value="PyrdxlP-dep_Trfase_major"/>
</dbReference>
<feature type="domain" description="Exocyst complex subunit Exo70 C-terminal" evidence="6">
    <location>
        <begin position="708"/>
        <end position="1091"/>
    </location>
</feature>
<comment type="similarity">
    <text evidence="3">Belongs to the class-III pyridoxal-phosphate-dependent aminotransferase family.</text>
</comment>
<evidence type="ECO:0000256" key="5">
    <source>
        <dbReference type="ARBA" id="ARBA00022898"/>
    </source>
</evidence>
<dbReference type="GO" id="GO:0008483">
    <property type="term" value="F:transaminase activity"/>
    <property type="evidence" value="ECO:0007669"/>
    <property type="project" value="InterPro"/>
</dbReference>
<protein>
    <submittedName>
        <fullName evidence="7">Exocyst complex protein exo70</fullName>
    </submittedName>
</protein>
<dbReference type="FunFam" id="3.40.640.10:FF:000004">
    <property type="entry name" value="Acetylornithine aminotransferase"/>
    <property type="match status" value="1"/>
</dbReference>
<dbReference type="InterPro" id="IPR005814">
    <property type="entry name" value="Aminotrans_3"/>
</dbReference>
<dbReference type="GO" id="GO:0000145">
    <property type="term" value="C:exocyst"/>
    <property type="evidence" value="ECO:0007669"/>
    <property type="project" value="InterPro"/>
</dbReference>
<dbReference type="EMBL" id="MU839009">
    <property type="protein sequence ID" value="KAK1766974.1"/>
    <property type="molecule type" value="Genomic_DNA"/>
</dbReference>
<dbReference type="PANTHER" id="PTHR43094:SF1">
    <property type="entry name" value="AMINOTRANSFERASE CLASS-III"/>
    <property type="match status" value="1"/>
</dbReference>
<dbReference type="Proteomes" id="UP001244011">
    <property type="component" value="Unassembled WGS sequence"/>
</dbReference>
<dbReference type="InterPro" id="IPR015422">
    <property type="entry name" value="PyrdxlP-dep_Trfase_small"/>
</dbReference>
<sequence length="1095" mass="120234">MVPFECAKEKAKSAVLHRHLNHEFLTLVRGEGNYLVMEDGQKILDASGGAAVGCIGWGNKRVAEAIMEQVLKAPYCSTIFYTTSVCEELCRMLVESTDGHMARAYIVNSGSEAMEAAMKLARQFFLEKDPPEPQRARYISRRQSYHGITLGALSMGGHEYRRRKFEPLLMDNITRVSPCYPYRGQDERETDEQYVSRLAQELDDEFQRVGPDTVCAFVAEPVVGAALGCVPPVPGYFKAVQAVCQKYGALLIFDEVMCGMGRTGTLHAWQQEGVAPDIQTIGKCLGGGYQPVAGVLANGRVIDAISNGTSVFVHGHTYQGHPAACAAALEVQCIIHDEGLVANVRRMGSLLSKRLSETLADHPNVGNIRGRGLFWGIEFVADKQTRAPFPSEAHVAMEISELGLTKNYSISVYPGTGTAEDGIGGDHIIIAPPYNVTAEDIELVVCTVGRLFSTRAMAVGFAGGRHAADEEARAEVDVLNSRLEKTTQLTKKIQASLGRLEATGKSVREVVGPLNGETKRLQTLTHNIDSVITAIERLRQPADSKNDEEQIIRMGPDKAGLSKYLASIKRLDKALSEMKASNLRSTQQTMIDLQRLVKSGNSQLENHFERLLRGETPRSIEPLHFITKDKPFPVLSQDQIARLGLVNSYVAGIHRQSAGGAASQEVPVAKIYAEIRGPYLSATLVNLAAASVSTAKKNHLDAIYRPGTNGIGTYAQAMEGMFLAEYDNICSIFMREDWGPVFQATCQTSLMELGRTLRELNNHVKGHMNTDCYLAYEIVEIISALSNNLETRTGELKASLAASLKPVRETAKASLAELLDDTKRRVSALQTLPADGAPVPIVSETVQRLQSMVNFLRPISSIMVSLGDGGWKSATASRGGVGDAIPSLSSFDIGADGQDIFAHYCTDTIEALMVALDARARVILQKKAVIGVFLANSIAIVERMIQDSELAPLLDQRLGVLDQWRKKATSFYTDTCKDVSVHLFDVIHTSRTARPASGQGAVDSASIMKGLSSKDKENIKAKFQAFNTSFDDMVARHKQFSMEREVRQMFARDIQHMIEPLYNRFWDRYHEIDKGKGKYVKYDKSSISAVFLSMY</sequence>
<dbReference type="InterPro" id="IPR046364">
    <property type="entry name" value="Exo70_C"/>
</dbReference>
<evidence type="ECO:0000256" key="4">
    <source>
        <dbReference type="ARBA" id="ARBA00022448"/>
    </source>
</evidence>
<dbReference type="Pfam" id="PF20669">
    <property type="entry name" value="Exo70_N"/>
    <property type="match status" value="1"/>
</dbReference>
<dbReference type="InterPro" id="IPR015424">
    <property type="entry name" value="PyrdxlP-dep_Trfase"/>
</dbReference>
<comment type="caution">
    <text evidence="7">The sequence shown here is derived from an EMBL/GenBank/DDBJ whole genome shotgun (WGS) entry which is preliminary data.</text>
</comment>
<proteinExistence type="inferred from homology"/>
<dbReference type="GeneID" id="85314242"/>
<organism evidence="7 8">
    <name type="scientific">Phialemonium atrogriseum</name>
    <dbReference type="NCBI Taxonomy" id="1093897"/>
    <lineage>
        <taxon>Eukaryota</taxon>
        <taxon>Fungi</taxon>
        <taxon>Dikarya</taxon>
        <taxon>Ascomycota</taxon>
        <taxon>Pezizomycotina</taxon>
        <taxon>Sordariomycetes</taxon>
        <taxon>Sordariomycetidae</taxon>
        <taxon>Cephalothecales</taxon>
        <taxon>Cephalothecaceae</taxon>
        <taxon>Phialemonium</taxon>
    </lineage>
</organism>
<evidence type="ECO:0000256" key="3">
    <source>
        <dbReference type="ARBA" id="ARBA00008954"/>
    </source>
</evidence>
<evidence type="ECO:0000313" key="8">
    <source>
        <dbReference type="Proteomes" id="UP001244011"/>
    </source>
</evidence>
<dbReference type="Pfam" id="PF00202">
    <property type="entry name" value="Aminotran_3"/>
    <property type="match status" value="1"/>
</dbReference>
<dbReference type="PANTHER" id="PTHR43094">
    <property type="entry name" value="AMINOTRANSFERASE"/>
    <property type="match status" value="1"/>
</dbReference>
<dbReference type="InterPro" id="IPR016159">
    <property type="entry name" value="Cullin_repeat-like_dom_sf"/>
</dbReference>
<dbReference type="GO" id="GO:0030170">
    <property type="term" value="F:pyridoxal phosphate binding"/>
    <property type="evidence" value="ECO:0007669"/>
    <property type="project" value="InterPro"/>
</dbReference>
<comment type="similarity">
    <text evidence="2">Belongs to the EXO70 family.</text>
</comment>
<dbReference type="GO" id="GO:0006887">
    <property type="term" value="P:exocytosis"/>
    <property type="evidence" value="ECO:0007669"/>
    <property type="project" value="InterPro"/>
</dbReference>
<evidence type="ECO:0000259" key="6">
    <source>
        <dbReference type="Pfam" id="PF03081"/>
    </source>
</evidence>
<dbReference type="Gene3D" id="3.90.1150.10">
    <property type="entry name" value="Aspartate Aminotransferase, domain 1"/>
    <property type="match status" value="1"/>
</dbReference>
<dbReference type="GO" id="GO:0005829">
    <property type="term" value="C:cytosol"/>
    <property type="evidence" value="ECO:0007669"/>
    <property type="project" value="TreeGrafter"/>
</dbReference>
<dbReference type="CDD" id="cd00610">
    <property type="entry name" value="OAT_like"/>
    <property type="match status" value="1"/>
</dbReference>
<dbReference type="GO" id="GO:0005546">
    <property type="term" value="F:phosphatidylinositol-4,5-bisphosphate binding"/>
    <property type="evidence" value="ECO:0007669"/>
    <property type="project" value="InterPro"/>
</dbReference>
<dbReference type="NCBIfam" id="NF005685">
    <property type="entry name" value="PRK07483.1"/>
    <property type="match status" value="1"/>
</dbReference>
<dbReference type="SUPFAM" id="SSF74788">
    <property type="entry name" value="Cullin repeat-like"/>
    <property type="match status" value="1"/>
</dbReference>
<reference evidence="7" key="1">
    <citation type="submission" date="2023-06" db="EMBL/GenBank/DDBJ databases">
        <title>Genome-scale phylogeny and comparative genomics of the fungal order Sordariales.</title>
        <authorList>
            <consortium name="Lawrence Berkeley National Laboratory"/>
            <person name="Hensen N."/>
            <person name="Bonometti L."/>
            <person name="Westerberg I."/>
            <person name="Brannstrom I.O."/>
            <person name="Guillou S."/>
            <person name="Cros-Aarteil S."/>
            <person name="Calhoun S."/>
            <person name="Haridas S."/>
            <person name="Kuo A."/>
            <person name="Mondo S."/>
            <person name="Pangilinan J."/>
            <person name="Riley R."/>
            <person name="Labutti K."/>
            <person name="Andreopoulos B."/>
            <person name="Lipzen A."/>
            <person name="Chen C."/>
            <person name="Yanf M."/>
            <person name="Daum C."/>
            <person name="Ng V."/>
            <person name="Clum A."/>
            <person name="Steindorff A."/>
            <person name="Ohm R."/>
            <person name="Martin F."/>
            <person name="Silar P."/>
            <person name="Natvig D."/>
            <person name="Lalanne C."/>
            <person name="Gautier V."/>
            <person name="Ament-Velasquez S.L."/>
            <person name="Kruys A."/>
            <person name="Hutchinson M.I."/>
            <person name="Powell A.J."/>
            <person name="Barry K."/>
            <person name="Miller A.N."/>
            <person name="Grigoriev I.V."/>
            <person name="Debuchy R."/>
            <person name="Gladieux P."/>
            <person name="Thoren M.H."/>
            <person name="Johannesson H."/>
        </authorList>
    </citation>
    <scope>NUCLEOTIDE SEQUENCE</scope>
    <source>
        <strain evidence="7">8032-3</strain>
    </source>
</reference>
<dbReference type="Gene3D" id="1.20.1280.170">
    <property type="entry name" value="Exocyst complex component Exo70"/>
    <property type="match status" value="1"/>
</dbReference>
<dbReference type="Pfam" id="PF03081">
    <property type="entry name" value="Exo70_C"/>
    <property type="match status" value="1"/>
</dbReference>
<keyword evidence="8" id="KW-1185">Reference proteome</keyword>
<dbReference type="SUPFAM" id="SSF53383">
    <property type="entry name" value="PLP-dependent transferases"/>
    <property type="match status" value="1"/>
</dbReference>
<dbReference type="AlphaFoldDB" id="A0AAJ0BYT7"/>
<evidence type="ECO:0000256" key="1">
    <source>
        <dbReference type="ARBA" id="ARBA00001933"/>
    </source>
</evidence>
<comment type="cofactor">
    <cofactor evidence="1">
        <name>pyridoxal 5'-phosphate</name>
        <dbReference type="ChEBI" id="CHEBI:597326"/>
    </cofactor>
</comment>
<dbReference type="RefSeq" id="XP_060283187.1">
    <property type="nucleotide sequence ID" value="XM_060431055.1"/>
</dbReference>
<keyword evidence="5" id="KW-0663">Pyridoxal phosphate</keyword>
<dbReference type="Gene3D" id="3.40.640.10">
    <property type="entry name" value="Type I PLP-dependent aspartate aminotransferase-like (Major domain)"/>
    <property type="match status" value="1"/>
</dbReference>
<accession>A0AAJ0BYT7</accession>
<keyword evidence="4" id="KW-0813">Transport</keyword>